<dbReference type="CDD" id="cd06170">
    <property type="entry name" value="LuxR_C_like"/>
    <property type="match status" value="1"/>
</dbReference>
<proteinExistence type="predicted"/>
<dbReference type="Gene3D" id="1.10.10.10">
    <property type="entry name" value="Winged helix-like DNA-binding domain superfamily/Winged helix DNA-binding domain"/>
    <property type="match status" value="1"/>
</dbReference>
<keyword evidence="2" id="KW-0238">DNA-binding</keyword>
<keyword evidence="3" id="KW-0804">Transcription</keyword>
<dbReference type="SUPFAM" id="SSF46894">
    <property type="entry name" value="C-terminal effector domain of the bipartite response regulators"/>
    <property type="match status" value="1"/>
</dbReference>
<accession>A0ABX5VL39</accession>
<dbReference type="PROSITE" id="PS50043">
    <property type="entry name" value="HTH_LUXR_2"/>
    <property type="match status" value="1"/>
</dbReference>
<dbReference type="PANTHER" id="PTHR44688:SF16">
    <property type="entry name" value="DNA-BINDING TRANSCRIPTIONAL ACTIVATOR DEVR_DOSR"/>
    <property type="match status" value="1"/>
</dbReference>
<feature type="domain" description="HTH luxR-type" evidence="4">
    <location>
        <begin position="436"/>
        <end position="501"/>
    </location>
</feature>
<dbReference type="SMART" id="SM00421">
    <property type="entry name" value="HTH_LUXR"/>
    <property type="match status" value="1"/>
</dbReference>
<keyword evidence="6" id="KW-1185">Reference proteome</keyword>
<dbReference type="PANTHER" id="PTHR44688">
    <property type="entry name" value="DNA-BINDING TRANSCRIPTIONAL ACTIVATOR DEVR_DOSR"/>
    <property type="match status" value="1"/>
</dbReference>
<gene>
    <name evidence="5" type="ORF">FE251_02765</name>
</gene>
<dbReference type="Proteomes" id="UP000313948">
    <property type="component" value="Chromosome"/>
</dbReference>
<evidence type="ECO:0000256" key="1">
    <source>
        <dbReference type="ARBA" id="ARBA00023015"/>
    </source>
</evidence>
<dbReference type="EMBL" id="CP040899">
    <property type="protein sequence ID" value="QDB78416.1"/>
    <property type="molecule type" value="Genomic_DNA"/>
</dbReference>
<dbReference type="Pfam" id="PF00196">
    <property type="entry name" value="GerE"/>
    <property type="match status" value="1"/>
</dbReference>
<protein>
    <submittedName>
        <fullName evidence="5">Helix-turn-helix transcriptional regulator</fullName>
    </submittedName>
</protein>
<evidence type="ECO:0000256" key="3">
    <source>
        <dbReference type="ARBA" id="ARBA00023163"/>
    </source>
</evidence>
<dbReference type="InterPro" id="IPR036388">
    <property type="entry name" value="WH-like_DNA-bd_sf"/>
</dbReference>
<sequence length="502" mass="54959">MDRGSIRAVRTPATARFLPAVERADWERALKILDENWVEIWFAIDPTDLRSLVGAAPPDLLCSLDGASYVARATGHGAVDDLLEPHAVPGRDATPGELIRYIADLRLRGRPVEALAQVRRSQELVRAQRGGLLDGSGGTVAMWLVQAAITALLAGDASTARGFFLTACDAHRPDRFPFVVREATAKLALTHALSGDVREAAHLNDRARSLPRTESWVEAMVDDTIWLTDYICAVDTLDPSAEELRQARPSPLAHRELWPIALQAHVRHLVLTGRRRRAEELCDTVAAAVPPSAGSEGLLATALPDARTLIKLHGVHPSDLDGNAAHTDVSVLAHAVHLFASGQYRAVMQVELRAPRDERCRRALALLRAQATIADGRPAEGRHLLLQTVHEVLERRTYGTLRYLTRETLESIADTDDGARAIALVESAALPSVEVRAVLAAPLSEAEIDVLRLLRDGLTREEMATRLFLSVNTVKTQLRSAYRKLGVNRRPEALEKLALLEL</sequence>
<organism evidence="5 6">
    <name type="scientific">Georgenia wutianyii</name>
    <dbReference type="NCBI Taxonomy" id="2585135"/>
    <lineage>
        <taxon>Bacteria</taxon>
        <taxon>Bacillati</taxon>
        <taxon>Actinomycetota</taxon>
        <taxon>Actinomycetes</taxon>
        <taxon>Micrococcales</taxon>
        <taxon>Bogoriellaceae</taxon>
        <taxon>Georgenia</taxon>
    </lineage>
</organism>
<name>A0ABX5VL39_9MICO</name>
<evidence type="ECO:0000256" key="2">
    <source>
        <dbReference type="ARBA" id="ARBA00023125"/>
    </source>
</evidence>
<evidence type="ECO:0000313" key="5">
    <source>
        <dbReference type="EMBL" id="QDB78416.1"/>
    </source>
</evidence>
<evidence type="ECO:0000259" key="4">
    <source>
        <dbReference type="PROSITE" id="PS50043"/>
    </source>
</evidence>
<keyword evidence="1" id="KW-0805">Transcription regulation</keyword>
<reference evidence="5 6" key="1">
    <citation type="submission" date="2019-05" db="EMBL/GenBank/DDBJ databases">
        <title>Georgenia *** sp. nov., and Georgenia *** sp. nov., isolated from the intestinal contents of plateau pika (Ochotona curzoniae) in the Qinghai-Tibet plateau of China.</title>
        <authorList>
            <person name="Tian Z."/>
        </authorList>
    </citation>
    <scope>NUCLEOTIDE SEQUENCE [LARGE SCALE GENOMIC DNA]</scope>
    <source>
        <strain evidence="5 6">Z294</strain>
    </source>
</reference>
<dbReference type="PRINTS" id="PR00038">
    <property type="entry name" value="HTHLUXR"/>
</dbReference>
<evidence type="ECO:0000313" key="6">
    <source>
        <dbReference type="Proteomes" id="UP000313948"/>
    </source>
</evidence>
<dbReference type="InterPro" id="IPR000792">
    <property type="entry name" value="Tscrpt_reg_LuxR_C"/>
</dbReference>
<dbReference type="RefSeq" id="WP_139947758.1">
    <property type="nucleotide sequence ID" value="NZ_CP040899.1"/>
</dbReference>
<dbReference type="InterPro" id="IPR016032">
    <property type="entry name" value="Sig_transdc_resp-reg_C-effctor"/>
</dbReference>